<keyword evidence="3 5" id="KW-0805">Transcription regulation</keyword>
<dbReference type="GO" id="GO:0006354">
    <property type="term" value="P:DNA-templated transcription elongation"/>
    <property type="evidence" value="ECO:0007669"/>
    <property type="project" value="UniProtKB-UniRule"/>
</dbReference>
<dbReference type="PANTHER" id="PTHR30265">
    <property type="entry name" value="RHO-INTERACTING TRANSCRIPTION TERMINATION FACTOR NUSG"/>
    <property type="match status" value="1"/>
</dbReference>
<keyword evidence="11" id="KW-1185">Reference proteome</keyword>
<dbReference type="NCBIfam" id="TIGR01956">
    <property type="entry name" value="NusG_myco"/>
    <property type="match status" value="1"/>
</dbReference>
<keyword evidence="2 5" id="KW-0889">Transcription antitermination</keyword>
<dbReference type="PRINTS" id="PR00338">
    <property type="entry name" value="NUSGTNSCPFCT"/>
</dbReference>
<evidence type="ECO:0000256" key="5">
    <source>
        <dbReference type="HAMAP-Rule" id="MF_00948"/>
    </source>
</evidence>
<comment type="function">
    <text evidence="5 7">Participates in transcription elongation, termination and antitermination.</text>
</comment>
<protein>
    <recommendedName>
        <fullName evidence="5 6">Transcription termination/antitermination protein NusG</fullName>
    </recommendedName>
</protein>
<evidence type="ECO:0000256" key="1">
    <source>
        <dbReference type="ARBA" id="ARBA00022472"/>
    </source>
</evidence>
<dbReference type="InterPro" id="IPR036735">
    <property type="entry name" value="NGN_dom_sf"/>
</dbReference>
<feature type="domain" description="KOW" evidence="9">
    <location>
        <begin position="145"/>
        <end position="172"/>
    </location>
</feature>
<evidence type="ECO:0000313" key="11">
    <source>
        <dbReference type="Proteomes" id="UP000290876"/>
    </source>
</evidence>
<dbReference type="GO" id="GO:0005829">
    <property type="term" value="C:cytosol"/>
    <property type="evidence" value="ECO:0007669"/>
    <property type="project" value="TreeGrafter"/>
</dbReference>
<dbReference type="CDD" id="cd06091">
    <property type="entry name" value="KOW_NusG"/>
    <property type="match status" value="1"/>
</dbReference>
<feature type="domain" description="NusG-like N-terminal" evidence="8">
    <location>
        <begin position="5"/>
        <end position="131"/>
    </location>
</feature>
<dbReference type="Gene3D" id="2.30.30.30">
    <property type="match status" value="1"/>
</dbReference>
<organism evidence="10 11">
    <name type="scientific">Mycoplasmopsis columbinasalis</name>
    <dbReference type="NCBI Taxonomy" id="114880"/>
    <lineage>
        <taxon>Bacteria</taxon>
        <taxon>Bacillati</taxon>
        <taxon>Mycoplasmatota</taxon>
        <taxon>Mycoplasmoidales</taxon>
        <taxon>Metamycoplasmataceae</taxon>
        <taxon>Mycoplasmopsis</taxon>
    </lineage>
</organism>
<keyword evidence="1 5" id="KW-0806">Transcription termination</keyword>
<dbReference type="GO" id="GO:0006353">
    <property type="term" value="P:DNA-templated transcription termination"/>
    <property type="evidence" value="ECO:0007669"/>
    <property type="project" value="UniProtKB-UniRule"/>
</dbReference>
<dbReference type="GO" id="GO:0032784">
    <property type="term" value="P:regulation of DNA-templated transcription elongation"/>
    <property type="evidence" value="ECO:0007669"/>
    <property type="project" value="InterPro"/>
</dbReference>
<dbReference type="InterPro" id="IPR006645">
    <property type="entry name" value="NGN-like_dom"/>
</dbReference>
<dbReference type="InterPro" id="IPR014722">
    <property type="entry name" value="Rib_uL2_dom2"/>
</dbReference>
<dbReference type="InterPro" id="IPR008991">
    <property type="entry name" value="Translation_prot_SH3-like_sf"/>
</dbReference>
<accession>A0A449BAC2</accession>
<reference evidence="10 11" key="1">
    <citation type="submission" date="2019-01" db="EMBL/GenBank/DDBJ databases">
        <authorList>
            <consortium name="Pathogen Informatics"/>
        </authorList>
    </citation>
    <scope>NUCLEOTIDE SEQUENCE [LARGE SCALE GENOMIC DNA]</scope>
    <source>
        <strain evidence="10 11">NCTC10184</strain>
    </source>
</reference>
<dbReference type="Pfam" id="PF02357">
    <property type="entry name" value="NusG"/>
    <property type="match status" value="1"/>
</dbReference>
<dbReference type="GO" id="GO:0031564">
    <property type="term" value="P:transcription antitermination"/>
    <property type="evidence" value="ECO:0007669"/>
    <property type="project" value="UniProtKB-UniRule"/>
</dbReference>
<dbReference type="Gene3D" id="3.30.70.940">
    <property type="entry name" value="NusG, N-terminal domain"/>
    <property type="match status" value="1"/>
</dbReference>
<evidence type="ECO:0000259" key="8">
    <source>
        <dbReference type="SMART" id="SM00738"/>
    </source>
</evidence>
<dbReference type="InterPro" id="IPR047050">
    <property type="entry name" value="NGN"/>
</dbReference>
<evidence type="ECO:0000256" key="7">
    <source>
        <dbReference type="RuleBase" id="RU000538"/>
    </source>
</evidence>
<dbReference type="SMART" id="SM00739">
    <property type="entry name" value="KOW"/>
    <property type="match status" value="1"/>
</dbReference>
<dbReference type="Proteomes" id="UP000290876">
    <property type="component" value="Chromosome"/>
</dbReference>
<evidence type="ECO:0000259" key="9">
    <source>
        <dbReference type="SMART" id="SM00739"/>
    </source>
</evidence>
<evidence type="ECO:0000256" key="3">
    <source>
        <dbReference type="ARBA" id="ARBA00023015"/>
    </source>
</evidence>
<dbReference type="OrthoDB" id="9809075at2"/>
<dbReference type="SMART" id="SM00738">
    <property type="entry name" value="NGN"/>
    <property type="match status" value="1"/>
</dbReference>
<evidence type="ECO:0000313" key="10">
    <source>
        <dbReference type="EMBL" id="VEU78109.1"/>
    </source>
</evidence>
<comment type="similarity">
    <text evidence="5 7">Belongs to the NusG family.</text>
</comment>
<dbReference type="HAMAP" id="MF_00948">
    <property type="entry name" value="NusG"/>
    <property type="match status" value="1"/>
</dbReference>
<dbReference type="PANTHER" id="PTHR30265:SF2">
    <property type="entry name" value="TRANSCRIPTION TERMINATION_ANTITERMINATION PROTEIN NUSG"/>
    <property type="match status" value="1"/>
</dbReference>
<dbReference type="InterPro" id="IPR001062">
    <property type="entry name" value="Transcrpt_antiterm_NusG"/>
</dbReference>
<sequence>MENNKFLWYMISTVTGKEEQVIESLRNRIISEQVAESFDNTATPEGAFKIFKKPTISAKEQEKKLKGEPYKVKWINMYSGYIFIKMDMTDRAWFVIRNTQYVTGLIGSSGKGAKPTPVSHREIEKSFLKEQKFAKDFESGKLLEKFLIGEIVEIIEGPFKGESGKIIELNEAIQKATVEIDFFGRKTPTAFELKSLKSQEK</sequence>
<dbReference type="CDD" id="cd09891">
    <property type="entry name" value="NGN_Bact_1"/>
    <property type="match status" value="1"/>
</dbReference>
<evidence type="ECO:0000256" key="6">
    <source>
        <dbReference type="NCBIfam" id="TIGR01956"/>
    </source>
</evidence>
<keyword evidence="4 5" id="KW-0804">Transcription</keyword>
<evidence type="ECO:0000256" key="2">
    <source>
        <dbReference type="ARBA" id="ARBA00022814"/>
    </source>
</evidence>
<name>A0A449BAC2_9BACT</name>
<dbReference type="SUPFAM" id="SSF50104">
    <property type="entry name" value="Translation proteins SH3-like domain"/>
    <property type="match status" value="1"/>
</dbReference>
<evidence type="ECO:0000256" key="4">
    <source>
        <dbReference type="ARBA" id="ARBA00023163"/>
    </source>
</evidence>
<proteinExistence type="inferred from homology"/>
<dbReference type="InterPro" id="IPR043425">
    <property type="entry name" value="NusG-like"/>
</dbReference>
<dbReference type="InterPro" id="IPR010216">
    <property type="entry name" value="Transcrpt_antiterm_NusG_myco"/>
</dbReference>
<dbReference type="SUPFAM" id="SSF82679">
    <property type="entry name" value="N-utilization substance G protein NusG, N-terminal domain"/>
    <property type="match status" value="1"/>
</dbReference>
<dbReference type="AlphaFoldDB" id="A0A449BAC2"/>
<dbReference type="EMBL" id="LR215043">
    <property type="protein sequence ID" value="VEU78109.1"/>
    <property type="molecule type" value="Genomic_DNA"/>
</dbReference>
<dbReference type="KEGG" id="mcob:NCTC10184_00331"/>
<dbReference type="RefSeq" id="WP_129622956.1">
    <property type="nucleotide sequence ID" value="NZ_LR215043.1"/>
</dbReference>
<gene>
    <name evidence="5 10" type="primary">nusG</name>
    <name evidence="10" type="ORF">NCTC10184_00331</name>
</gene>
<dbReference type="InterPro" id="IPR005824">
    <property type="entry name" value="KOW"/>
</dbReference>
<dbReference type="Pfam" id="PF00467">
    <property type="entry name" value="KOW"/>
    <property type="match status" value="1"/>
</dbReference>